<keyword evidence="1" id="KW-1015">Disulfide bond</keyword>
<reference evidence="4" key="1">
    <citation type="submission" date="2019-06" db="EMBL/GenBank/DDBJ databases">
        <authorList>
            <consortium name="Wellcome Sanger Institute Data Sharing"/>
        </authorList>
    </citation>
    <scope>NUCLEOTIDE SEQUENCE [LARGE SCALE GENOMIC DNA]</scope>
</reference>
<keyword evidence="5" id="KW-1185">Reference proteome</keyword>
<dbReference type="InterPro" id="IPR011001">
    <property type="entry name" value="Saposin-like"/>
</dbReference>
<sequence>PTSQCSFCIFLIKTLESLLPKERTEVSHLLEEVCVILPSSYRDECQAVIDRFGKTLLDALMRYVTPEAVCALIHLCKGQEAPLMGTSVTPRLP</sequence>
<reference evidence="4" key="2">
    <citation type="submission" date="2025-08" db="UniProtKB">
        <authorList>
            <consortium name="Ensembl"/>
        </authorList>
    </citation>
    <scope>IDENTIFICATION</scope>
</reference>
<accession>A0A667XG82</accession>
<dbReference type="GeneTree" id="ENSGT00940000177137"/>
<dbReference type="Gene3D" id="1.10.225.10">
    <property type="entry name" value="Saposin-like"/>
    <property type="match status" value="1"/>
</dbReference>
<evidence type="ECO:0000313" key="5">
    <source>
        <dbReference type="Proteomes" id="UP000472263"/>
    </source>
</evidence>
<dbReference type="AlphaFoldDB" id="A0A667XG82"/>
<reference evidence="4" key="3">
    <citation type="submission" date="2025-09" db="UniProtKB">
        <authorList>
            <consortium name="Ensembl"/>
        </authorList>
    </citation>
    <scope>IDENTIFICATION</scope>
</reference>
<dbReference type="InterPro" id="IPR008138">
    <property type="entry name" value="SapB_2"/>
</dbReference>
<proteinExistence type="predicted"/>
<dbReference type="Proteomes" id="UP000472263">
    <property type="component" value="Chromosome 12"/>
</dbReference>
<dbReference type="PROSITE" id="PS50015">
    <property type="entry name" value="SAP_B"/>
    <property type="match status" value="1"/>
</dbReference>
<dbReference type="PRINTS" id="PR01797">
    <property type="entry name" value="SAPOSIN"/>
</dbReference>
<dbReference type="InterPro" id="IPR008139">
    <property type="entry name" value="SaposinB_dom"/>
</dbReference>
<dbReference type="GO" id="GO:0016020">
    <property type="term" value="C:membrane"/>
    <property type="evidence" value="ECO:0007669"/>
    <property type="project" value="GOC"/>
</dbReference>
<dbReference type="Ensembl" id="ENSMMDT00005008251.1">
    <property type="protein sequence ID" value="ENSMMDP00005008011.1"/>
    <property type="gene ID" value="ENSMMDG00005004440.1"/>
</dbReference>
<dbReference type="GO" id="GO:0005764">
    <property type="term" value="C:lysosome"/>
    <property type="evidence" value="ECO:0007669"/>
    <property type="project" value="InterPro"/>
</dbReference>
<organism evidence="4 5">
    <name type="scientific">Myripristis murdjan</name>
    <name type="common">pinecone soldierfish</name>
    <dbReference type="NCBI Taxonomy" id="586833"/>
    <lineage>
        <taxon>Eukaryota</taxon>
        <taxon>Metazoa</taxon>
        <taxon>Chordata</taxon>
        <taxon>Craniata</taxon>
        <taxon>Vertebrata</taxon>
        <taxon>Euteleostomi</taxon>
        <taxon>Actinopterygii</taxon>
        <taxon>Neopterygii</taxon>
        <taxon>Teleostei</taxon>
        <taxon>Neoteleostei</taxon>
        <taxon>Acanthomorphata</taxon>
        <taxon>Holocentriformes</taxon>
        <taxon>Holocentridae</taxon>
        <taxon>Myripristis</taxon>
    </lineage>
</organism>
<dbReference type="InParanoid" id="A0A667XG82"/>
<dbReference type="SMART" id="SM00741">
    <property type="entry name" value="SapB"/>
    <property type="match status" value="1"/>
</dbReference>
<dbReference type="GO" id="GO:0006665">
    <property type="term" value="P:sphingolipid metabolic process"/>
    <property type="evidence" value="ECO:0007669"/>
    <property type="project" value="InterPro"/>
</dbReference>
<evidence type="ECO:0000313" key="4">
    <source>
        <dbReference type="Ensembl" id="ENSMMDP00005008011.1"/>
    </source>
</evidence>
<keyword evidence="2" id="KW-0325">Glycoprotein</keyword>
<dbReference type="PANTHER" id="PTHR11480">
    <property type="entry name" value="SAPOSIN-RELATED"/>
    <property type="match status" value="1"/>
</dbReference>
<evidence type="ECO:0000256" key="2">
    <source>
        <dbReference type="ARBA" id="ARBA00023180"/>
    </source>
</evidence>
<evidence type="ECO:0000259" key="3">
    <source>
        <dbReference type="PROSITE" id="PS50015"/>
    </source>
</evidence>
<dbReference type="PANTHER" id="PTHR11480:SF3">
    <property type="entry name" value="BCDNA.GH08312"/>
    <property type="match status" value="1"/>
</dbReference>
<dbReference type="SUPFAM" id="SSF47862">
    <property type="entry name" value="Saposin"/>
    <property type="match status" value="1"/>
</dbReference>
<dbReference type="InterPro" id="IPR051428">
    <property type="entry name" value="Sphingo_Act-Surfact_Prot"/>
</dbReference>
<protein>
    <recommendedName>
        <fullName evidence="3">Saposin B-type domain-containing protein</fullName>
    </recommendedName>
</protein>
<feature type="domain" description="Saposin B-type" evidence="3">
    <location>
        <begin position="1"/>
        <end position="80"/>
    </location>
</feature>
<name>A0A667XG82_9TELE</name>
<evidence type="ECO:0000256" key="1">
    <source>
        <dbReference type="ARBA" id="ARBA00023157"/>
    </source>
</evidence>
<dbReference type="InterPro" id="IPR008373">
    <property type="entry name" value="Saposin"/>
</dbReference>
<dbReference type="Pfam" id="PF03489">
    <property type="entry name" value="SapB_2"/>
    <property type="match status" value="1"/>
</dbReference>